<reference evidence="3 4" key="1">
    <citation type="submission" date="2020-08" db="EMBL/GenBank/DDBJ databases">
        <title>Functional genomics of gut bacteria from endangered species of beetles.</title>
        <authorList>
            <person name="Carlos-Shanley C."/>
        </authorList>
    </citation>
    <scope>NUCLEOTIDE SEQUENCE [LARGE SCALE GENOMIC DNA]</scope>
    <source>
        <strain evidence="3 4">S00198</strain>
    </source>
</reference>
<evidence type="ECO:0000256" key="1">
    <source>
        <dbReference type="SAM" id="SignalP"/>
    </source>
</evidence>
<dbReference type="Gene3D" id="3.90.420.10">
    <property type="entry name" value="Oxidoreductase, molybdopterin-binding domain"/>
    <property type="match status" value="1"/>
</dbReference>
<feature type="signal peptide" evidence="1">
    <location>
        <begin position="1"/>
        <end position="29"/>
    </location>
</feature>
<proteinExistence type="predicted"/>
<evidence type="ECO:0000313" key="3">
    <source>
        <dbReference type="EMBL" id="MBB6561556.1"/>
    </source>
</evidence>
<dbReference type="InterPro" id="IPR000572">
    <property type="entry name" value="OxRdtase_Mopterin-bd_dom"/>
</dbReference>
<organism evidence="3 4">
    <name type="scientific">Acidovorax soli</name>
    <dbReference type="NCBI Taxonomy" id="592050"/>
    <lineage>
        <taxon>Bacteria</taxon>
        <taxon>Pseudomonadati</taxon>
        <taxon>Pseudomonadota</taxon>
        <taxon>Betaproteobacteria</taxon>
        <taxon>Burkholderiales</taxon>
        <taxon>Comamonadaceae</taxon>
        <taxon>Acidovorax</taxon>
    </lineage>
</organism>
<dbReference type="EMBL" id="JACHLK010000009">
    <property type="protein sequence ID" value="MBB6561556.1"/>
    <property type="molecule type" value="Genomic_DNA"/>
</dbReference>
<comment type="caution">
    <text evidence="3">The sequence shown here is derived from an EMBL/GenBank/DDBJ whole genome shotgun (WGS) entry which is preliminary data.</text>
</comment>
<dbReference type="RefSeq" id="WP_184860716.1">
    <property type="nucleotide sequence ID" value="NZ_JACHLK010000009.1"/>
</dbReference>
<evidence type="ECO:0000313" key="4">
    <source>
        <dbReference type="Proteomes" id="UP000575083"/>
    </source>
</evidence>
<sequence>MPRSLAGLPSATFALFALLSLWLPRPAHASPVCPPSGERTVLRLQLATQTVLPCAMQALEKLPSREIVTSLPQALGMPGQSRWRGVSLRHLVELLGGNEPQQIELTALNDYAVRIPWSDLVQYDPILAYRRNNQPISIRDKGPLILIYPFDQNPRLHRQDYINRTIWQVHVISVR</sequence>
<dbReference type="Proteomes" id="UP000575083">
    <property type="component" value="Unassembled WGS sequence"/>
</dbReference>
<dbReference type="InterPro" id="IPR036374">
    <property type="entry name" value="OxRdtase_Mopterin-bd_sf"/>
</dbReference>
<name>A0A7X0UAS1_9BURK</name>
<protein>
    <recommendedName>
        <fullName evidence="2">Oxidoreductase molybdopterin-binding domain-containing protein</fullName>
    </recommendedName>
</protein>
<keyword evidence="1" id="KW-0732">Signal</keyword>
<evidence type="ECO:0000259" key="2">
    <source>
        <dbReference type="Pfam" id="PF00174"/>
    </source>
</evidence>
<feature type="domain" description="Oxidoreductase molybdopterin-binding" evidence="2">
    <location>
        <begin position="49"/>
        <end position="149"/>
    </location>
</feature>
<accession>A0A7X0UAS1</accession>
<dbReference type="Pfam" id="PF00174">
    <property type="entry name" value="Oxidored_molyb"/>
    <property type="match status" value="1"/>
</dbReference>
<dbReference type="AlphaFoldDB" id="A0A7X0UAS1"/>
<dbReference type="SUPFAM" id="SSF56524">
    <property type="entry name" value="Oxidoreductase molybdopterin-binding domain"/>
    <property type="match status" value="1"/>
</dbReference>
<feature type="chain" id="PRO_5030960508" description="Oxidoreductase molybdopterin-binding domain-containing protein" evidence="1">
    <location>
        <begin position="30"/>
        <end position="175"/>
    </location>
</feature>
<keyword evidence="4" id="KW-1185">Reference proteome</keyword>
<gene>
    <name evidence="3" type="ORF">HNP48_004250</name>
</gene>